<dbReference type="FunFam" id="3.90.800.10:FF:000001">
    <property type="entry name" value="Glutamine--tRNA ligase"/>
    <property type="match status" value="1"/>
</dbReference>
<dbReference type="PROSITE" id="PS00178">
    <property type="entry name" value="AA_TRNA_LIGASE_I"/>
    <property type="match status" value="1"/>
</dbReference>
<name>A0A075AR08_ROZAC</name>
<dbReference type="InterPro" id="IPR007639">
    <property type="entry name" value="Gln-tRNA-synth_Ib_RNA-bd_N"/>
</dbReference>
<evidence type="ECO:0000256" key="2">
    <source>
        <dbReference type="ARBA" id="ARBA00022741"/>
    </source>
</evidence>
<dbReference type="Gene3D" id="3.40.50.620">
    <property type="entry name" value="HUPs"/>
    <property type="match status" value="1"/>
</dbReference>
<dbReference type="InterPro" id="IPR000924">
    <property type="entry name" value="Glu/Gln-tRNA-synth"/>
</dbReference>
<evidence type="ECO:0000256" key="6">
    <source>
        <dbReference type="ARBA" id="ARBA00030466"/>
    </source>
</evidence>
<feature type="domain" description="Glutaminyl-tRNA synthetase class Ib non-specific RNA-binding" evidence="10">
    <location>
        <begin position="5"/>
        <end position="162"/>
    </location>
</feature>
<sequence length="514" mass="59328">MTLDKLTSLFTGIGLDEKKALELTKNAKLSTLLKTAIESAGVEGGCSKSKGGLLHLLATTVPRELSEHVPFLAEWIAKDMLKSEVQVSSAIAFLKQYREYDVEDLKKASGVGIEVTEEQIKRLVSDIVFTHRERLLEERYHYNLGVILKEIRSTPSMKWGDGKVIKKVFDEEIEKLLGPRTEADNVKVKKVKQKAEKPVKTEQETPVATGGNEEWKFEGEVLQLHKPGENPQIKEEIRRAHLEATGGKVVTRFPPEPNGFLHIGHAKAINFDFRYARVNEGICYLRYDDTNPEAEEEEYFTSIKESVEWLGFQPFKVTHSSDYFDQLYEYAIDLIKKDKAYVCHMTEEEIKESRGGDDHKGKRFDSPWRNRPVEESLKEFEKMKNGEYEQGEAVLRMKMDMNSPNPNMWDLVAYRVLKKPHVRTGDKWIIYPTYDFTHPICDSIENITHSFCTTEFILNRENYYWLCDALEIYKPVQWEFGRLNITNTVLSKRKIVKLIENKIVNGKSFISSLI</sequence>
<keyword evidence="3 7" id="KW-0067">ATP-binding</keyword>
<dbReference type="PANTHER" id="PTHR43097">
    <property type="entry name" value="GLUTAMINE-TRNA LIGASE"/>
    <property type="match status" value="1"/>
</dbReference>
<dbReference type="HOGENOM" id="CLU_001882_2_4_1"/>
<dbReference type="Proteomes" id="UP000030755">
    <property type="component" value="Unassembled WGS sequence"/>
</dbReference>
<dbReference type="SUPFAM" id="SSF52374">
    <property type="entry name" value="Nucleotidylyl transferase"/>
    <property type="match status" value="1"/>
</dbReference>
<organism evidence="11 12">
    <name type="scientific">Rozella allomycis (strain CSF55)</name>
    <dbReference type="NCBI Taxonomy" id="988480"/>
    <lineage>
        <taxon>Eukaryota</taxon>
        <taxon>Fungi</taxon>
        <taxon>Fungi incertae sedis</taxon>
        <taxon>Cryptomycota</taxon>
        <taxon>Cryptomycota incertae sedis</taxon>
        <taxon>Rozella</taxon>
    </lineage>
</organism>
<dbReference type="GO" id="GO:0005524">
    <property type="term" value="F:ATP binding"/>
    <property type="evidence" value="ECO:0007669"/>
    <property type="project" value="UniProtKB-KW"/>
</dbReference>
<dbReference type="GO" id="GO:0005829">
    <property type="term" value="C:cytosol"/>
    <property type="evidence" value="ECO:0007669"/>
    <property type="project" value="TreeGrafter"/>
</dbReference>
<keyword evidence="12" id="KW-1185">Reference proteome</keyword>
<evidence type="ECO:0000256" key="5">
    <source>
        <dbReference type="ARBA" id="ARBA00023146"/>
    </source>
</evidence>
<reference evidence="11 12" key="1">
    <citation type="journal article" date="2013" name="Curr. Biol.">
        <title>Shared signatures of parasitism and phylogenomics unite Cryptomycota and microsporidia.</title>
        <authorList>
            <person name="James T.Y."/>
            <person name="Pelin A."/>
            <person name="Bonen L."/>
            <person name="Ahrendt S."/>
            <person name="Sain D."/>
            <person name="Corradi N."/>
            <person name="Stajich J.E."/>
        </authorList>
    </citation>
    <scope>NUCLEOTIDE SEQUENCE [LARGE SCALE GENOMIC DNA]</scope>
    <source>
        <strain evidence="11 12">CSF55</strain>
    </source>
</reference>
<dbReference type="Gene3D" id="1.10.10.2420">
    <property type="match status" value="1"/>
</dbReference>
<keyword evidence="2 7" id="KW-0547">Nucleotide-binding</keyword>
<protein>
    <recommendedName>
        <fullName evidence="6">Glutaminyl-tRNA synthetase</fullName>
    </recommendedName>
</protein>
<dbReference type="FunFam" id="1.10.8.1290:FF:000002">
    <property type="entry name" value="Glutamine--tRNA ligase cytoplasmic"/>
    <property type="match status" value="1"/>
</dbReference>
<dbReference type="InterPro" id="IPR042558">
    <property type="entry name" value="Gln-tRNA-synth_Ib_RNA-bd_N_1"/>
</dbReference>
<dbReference type="PANTHER" id="PTHR43097:SF4">
    <property type="entry name" value="GLUTAMINE--TRNA LIGASE"/>
    <property type="match status" value="1"/>
</dbReference>
<dbReference type="InterPro" id="IPR020058">
    <property type="entry name" value="Glu/Gln-tRNA-synth_Ib_cat-dom"/>
</dbReference>
<evidence type="ECO:0000256" key="7">
    <source>
        <dbReference type="RuleBase" id="RU363037"/>
    </source>
</evidence>
<dbReference type="InterPro" id="IPR014729">
    <property type="entry name" value="Rossmann-like_a/b/a_fold"/>
</dbReference>
<dbReference type="PRINTS" id="PR00987">
    <property type="entry name" value="TRNASYNTHGLU"/>
</dbReference>
<feature type="domain" description="Glutamyl/glutaminyl-tRNA synthetase class Ib catalytic" evidence="8">
    <location>
        <begin position="248"/>
        <end position="509"/>
    </location>
</feature>
<dbReference type="FunFam" id="3.40.50.620:FF:000037">
    <property type="entry name" value="Glutamine--tRNA ligase cytoplasmic"/>
    <property type="match status" value="1"/>
</dbReference>
<dbReference type="FunFam" id="1.10.10.2420:FF:000001">
    <property type="entry name" value="Glutamine--tRNA ligase cytoplasmic"/>
    <property type="match status" value="1"/>
</dbReference>
<proteinExistence type="inferred from homology"/>
<dbReference type="OrthoDB" id="10250478at2759"/>
<dbReference type="InterPro" id="IPR007638">
    <property type="entry name" value="Gln-tRNA-synth_Ib_RNA-bd_2"/>
</dbReference>
<evidence type="ECO:0000259" key="10">
    <source>
        <dbReference type="Pfam" id="PF04558"/>
    </source>
</evidence>
<dbReference type="EMBL" id="KE561140">
    <property type="protein sequence ID" value="EPZ32575.1"/>
    <property type="molecule type" value="Genomic_DNA"/>
</dbReference>
<keyword evidence="4 7" id="KW-0648">Protein biosynthesis</keyword>
<evidence type="ECO:0000256" key="3">
    <source>
        <dbReference type="ARBA" id="ARBA00022840"/>
    </source>
</evidence>
<evidence type="ECO:0000256" key="1">
    <source>
        <dbReference type="ARBA" id="ARBA00022598"/>
    </source>
</evidence>
<dbReference type="Gene3D" id="1.10.8.1290">
    <property type="entry name" value="Glutaminyl-tRNA synthetase, non-specific RNA binding region part 1, domain 1"/>
    <property type="match status" value="1"/>
</dbReference>
<dbReference type="GO" id="GO:0006425">
    <property type="term" value="P:glutaminyl-tRNA aminoacylation"/>
    <property type="evidence" value="ECO:0007669"/>
    <property type="project" value="InterPro"/>
</dbReference>
<dbReference type="AlphaFoldDB" id="A0A075AR08"/>
<dbReference type="InterPro" id="IPR001412">
    <property type="entry name" value="aa-tRNA-synth_I_CS"/>
</dbReference>
<dbReference type="STRING" id="988480.A0A075AR08"/>
<feature type="domain" description="Glutaminyl-tRNA synthetase class Ib non-specific RNA-binding" evidence="9">
    <location>
        <begin position="165"/>
        <end position="241"/>
    </location>
</feature>
<dbReference type="Pfam" id="PF00749">
    <property type="entry name" value="tRNA-synt_1c"/>
    <property type="match status" value="1"/>
</dbReference>
<comment type="similarity">
    <text evidence="7">Belongs to the class-I aminoacyl-tRNA synthetase family.</text>
</comment>
<evidence type="ECO:0000256" key="4">
    <source>
        <dbReference type="ARBA" id="ARBA00022917"/>
    </source>
</evidence>
<evidence type="ECO:0000259" key="9">
    <source>
        <dbReference type="Pfam" id="PF04557"/>
    </source>
</evidence>
<evidence type="ECO:0000313" key="11">
    <source>
        <dbReference type="EMBL" id="EPZ32575.1"/>
    </source>
</evidence>
<dbReference type="InterPro" id="IPR042559">
    <property type="entry name" value="Gln-tRNA-synth_Ib_RNA-bd_N_2"/>
</dbReference>
<dbReference type="OMA" id="AKNTMAN"/>
<dbReference type="GO" id="GO:0004819">
    <property type="term" value="F:glutamine-tRNA ligase activity"/>
    <property type="evidence" value="ECO:0007669"/>
    <property type="project" value="InterPro"/>
</dbReference>
<gene>
    <name evidence="11" type="ORF">O9G_005641</name>
</gene>
<evidence type="ECO:0000259" key="8">
    <source>
        <dbReference type="Pfam" id="PF00749"/>
    </source>
</evidence>
<dbReference type="Pfam" id="PF04558">
    <property type="entry name" value="tRNA_synt_1c_R1"/>
    <property type="match status" value="1"/>
</dbReference>
<keyword evidence="1 7" id="KW-0436">Ligase</keyword>
<dbReference type="InterPro" id="IPR050132">
    <property type="entry name" value="Gln/Glu-tRNA_Ligase"/>
</dbReference>
<keyword evidence="5 7" id="KW-0030">Aminoacyl-tRNA synthetase</keyword>
<dbReference type="Pfam" id="PF04557">
    <property type="entry name" value="tRNA_synt_1c_R2"/>
    <property type="match status" value="1"/>
</dbReference>
<evidence type="ECO:0000313" key="12">
    <source>
        <dbReference type="Proteomes" id="UP000030755"/>
    </source>
</evidence>
<accession>A0A075AR08</accession>